<feature type="region of interest" description="Disordered" evidence="1">
    <location>
        <begin position="77"/>
        <end position="132"/>
    </location>
</feature>
<dbReference type="KEGG" id="goe:100906354"/>
<dbReference type="RefSeq" id="XP_003743357.1">
    <property type="nucleotide sequence ID" value="XM_003743309.2"/>
</dbReference>
<evidence type="ECO:0000256" key="1">
    <source>
        <dbReference type="SAM" id="MobiDB-lite"/>
    </source>
</evidence>
<protein>
    <submittedName>
        <fullName evidence="3">Uncharacterized protein LOC100906354</fullName>
    </submittedName>
</protein>
<feature type="region of interest" description="Disordered" evidence="1">
    <location>
        <begin position="25"/>
        <end position="57"/>
    </location>
</feature>
<keyword evidence="2" id="KW-1185">Reference proteome</keyword>
<reference evidence="3" key="1">
    <citation type="submission" date="2025-08" db="UniProtKB">
        <authorList>
            <consortium name="RefSeq"/>
        </authorList>
    </citation>
    <scope>IDENTIFICATION</scope>
</reference>
<dbReference type="Proteomes" id="UP000694867">
    <property type="component" value="Unplaced"/>
</dbReference>
<evidence type="ECO:0000313" key="3">
    <source>
        <dbReference type="RefSeq" id="XP_003743357.1"/>
    </source>
</evidence>
<gene>
    <name evidence="3" type="primary">LOC100906354</name>
</gene>
<name>A0AAJ6QTH9_9ACAR</name>
<sequence>MVLRRSGSIHRKISMNSNIEKRKSKKFKLRVKAKKERRGAKPKTVRIHPDDEGIITPSMIRSRTRKNPLANVKLSNKKRNKTLKQKRYMQRDKEQAAKAAVEAAEAQMETEPKVKKTKSKKRDSGVTEMDCD</sequence>
<feature type="compositionally biased region" description="Basic residues" evidence="1">
    <location>
        <begin position="25"/>
        <end position="46"/>
    </location>
</feature>
<accession>A0AAJ6QTH9</accession>
<feature type="compositionally biased region" description="Basic residues" evidence="1">
    <location>
        <begin position="77"/>
        <end position="88"/>
    </location>
</feature>
<organism evidence="2 3">
    <name type="scientific">Galendromus occidentalis</name>
    <name type="common">western predatory mite</name>
    <dbReference type="NCBI Taxonomy" id="34638"/>
    <lineage>
        <taxon>Eukaryota</taxon>
        <taxon>Metazoa</taxon>
        <taxon>Ecdysozoa</taxon>
        <taxon>Arthropoda</taxon>
        <taxon>Chelicerata</taxon>
        <taxon>Arachnida</taxon>
        <taxon>Acari</taxon>
        <taxon>Parasitiformes</taxon>
        <taxon>Mesostigmata</taxon>
        <taxon>Gamasina</taxon>
        <taxon>Phytoseioidea</taxon>
        <taxon>Phytoseiidae</taxon>
        <taxon>Typhlodrominae</taxon>
        <taxon>Galendromus</taxon>
    </lineage>
</organism>
<dbReference type="GeneID" id="100906354"/>
<feature type="compositionally biased region" description="Low complexity" evidence="1">
    <location>
        <begin position="97"/>
        <end position="107"/>
    </location>
</feature>
<dbReference type="AlphaFoldDB" id="A0AAJ6QTH9"/>
<evidence type="ECO:0000313" key="2">
    <source>
        <dbReference type="Proteomes" id="UP000694867"/>
    </source>
</evidence>
<proteinExistence type="predicted"/>